<comment type="caution">
    <text evidence="3">The sequence shown here is derived from an EMBL/GenBank/DDBJ whole genome shotgun (WGS) entry which is preliminary data.</text>
</comment>
<keyword evidence="4" id="KW-1185">Reference proteome</keyword>
<dbReference type="RefSeq" id="XP_066649863.1">
    <property type="nucleotide sequence ID" value="XM_066794319.1"/>
</dbReference>
<name>A0ABR1L209_9PEZI</name>
<keyword evidence="2" id="KW-0472">Membrane</keyword>
<feature type="region of interest" description="Disordered" evidence="1">
    <location>
        <begin position="1"/>
        <end position="32"/>
    </location>
</feature>
<feature type="region of interest" description="Disordered" evidence="1">
    <location>
        <begin position="67"/>
        <end position="96"/>
    </location>
</feature>
<dbReference type="Proteomes" id="UP001360953">
    <property type="component" value="Unassembled WGS sequence"/>
</dbReference>
<evidence type="ECO:0000256" key="2">
    <source>
        <dbReference type="SAM" id="Phobius"/>
    </source>
</evidence>
<evidence type="ECO:0000256" key="1">
    <source>
        <dbReference type="SAM" id="MobiDB-lite"/>
    </source>
</evidence>
<feature type="compositionally biased region" description="Polar residues" evidence="1">
    <location>
        <begin position="1"/>
        <end position="26"/>
    </location>
</feature>
<organism evidence="3 4">
    <name type="scientific">Phyllosticta citribraziliensis</name>
    <dbReference type="NCBI Taxonomy" id="989973"/>
    <lineage>
        <taxon>Eukaryota</taxon>
        <taxon>Fungi</taxon>
        <taxon>Dikarya</taxon>
        <taxon>Ascomycota</taxon>
        <taxon>Pezizomycotina</taxon>
        <taxon>Dothideomycetes</taxon>
        <taxon>Dothideomycetes incertae sedis</taxon>
        <taxon>Botryosphaeriales</taxon>
        <taxon>Phyllostictaceae</taxon>
        <taxon>Phyllosticta</taxon>
    </lineage>
</organism>
<accession>A0ABR1L209</accession>
<reference evidence="3 4" key="1">
    <citation type="submission" date="2024-04" db="EMBL/GenBank/DDBJ databases">
        <title>Phyllosticta paracitricarpa is synonymous to the EU quarantine fungus P. citricarpa based on phylogenomic analyses.</title>
        <authorList>
            <consortium name="Lawrence Berkeley National Laboratory"/>
            <person name="Van ingen-buijs V.A."/>
            <person name="Van westerhoven A.C."/>
            <person name="Haridas S."/>
            <person name="Skiadas P."/>
            <person name="Martin F."/>
            <person name="Groenewald J.Z."/>
            <person name="Crous P.W."/>
            <person name="Seidl M.F."/>
        </authorList>
    </citation>
    <scope>NUCLEOTIDE SEQUENCE [LARGE SCALE GENOMIC DNA]</scope>
    <source>
        <strain evidence="3 4">CPC 17464</strain>
    </source>
</reference>
<keyword evidence="2" id="KW-0812">Transmembrane</keyword>
<gene>
    <name evidence="3" type="ORF">J3D65DRAFT_177962</name>
</gene>
<dbReference type="EMBL" id="JBBPEH010000017">
    <property type="protein sequence ID" value="KAK7529283.1"/>
    <property type="molecule type" value="Genomic_DNA"/>
</dbReference>
<feature type="transmembrane region" description="Helical" evidence="2">
    <location>
        <begin position="139"/>
        <end position="160"/>
    </location>
</feature>
<dbReference type="GeneID" id="92027225"/>
<keyword evidence="2" id="KW-1133">Transmembrane helix</keyword>
<sequence length="167" mass="18775">MLDNGCFSSSNPHRCTSMTSAINSRPLQLGSGRREGLVTDNQHTVQHCSMLHTLRPVHRLRPHFILRRSPHRARASTSPKSSPPKPSKDAQDSQRLSLSRPSLGYLIVEISRTDWRATINTLRREMRSMPGQQGALRRVVWILALPVGVAMTIGMLATSWTQDEDEE</sequence>
<protein>
    <submittedName>
        <fullName evidence="3">Uncharacterized protein</fullName>
    </submittedName>
</protein>
<evidence type="ECO:0000313" key="4">
    <source>
        <dbReference type="Proteomes" id="UP001360953"/>
    </source>
</evidence>
<proteinExistence type="predicted"/>
<evidence type="ECO:0000313" key="3">
    <source>
        <dbReference type="EMBL" id="KAK7529283.1"/>
    </source>
</evidence>